<dbReference type="GO" id="GO:0016491">
    <property type="term" value="F:oxidoreductase activity"/>
    <property type="evidence" value="ECO:0007669"/>
    <property type="project" value="UniProtKB-KW"/>
</dbReference>
<dbReference type="Pfam" id="PF00106">
    <property type="entry name" value="adh_short"/>
    <property type="match status" value="1"/>
</dbReference>
<dbReference type="PRINTS" id="PR00081">
    <property type="entry name" value="GDHRDH"/>
</dbReference>
<dbReference type="EMBL" id="CAFBOR010000021">
    <property type="protein sequence ID" value="CAB4979379.1"/>
    <property type="molecule type" value="Genomic_DNA"/>
</dbReference>
<evidence type="ECO:0000256" key="2">
    <source>
        <dbReference type="ARBA" id="ARBA00023002"/>
    </source>
</evidence>
<dbReference type="Gene3D" id="3.40.50.720">
    <property type="entry name" value="NAD(P)-binding Rossmann-like Domain"/>
    <property type="match status" value="1"/>
</dbReference>
<sequence length="267" mass="27947">MTFRGRVALVTGASSGIGLLAAKRLAAQGALVAAVDLSLEGLAPALEHSPNVHAYAADVTDQGAVNDVVARITSEHGGIDRLVSAAGICLPGLLQDQAVDDISRVMDVNYGGTVRMVKAVLDGMIERSRGDIVLIASLAGWVPSYRMGAYGASKFAVVAFGEVLSHELVGTGLRTVVVCPPPVDTPMLAGINAADPRALEGLPGIEAREVLDSAEAALERGELFAFPGPKTRQAVRSRRLTPELLWRRLSRVENGPARQPRHGAPPA</sequence>
<keyword evidence="2" id="KW-0560">Oxidoreductase</keyword>
<dbReference type="PANTHER" id="PTHR44196:SF1">
    <property type="entry name" value="DEHYDROGENASE_REDUCTASE SDR FAMILY MEMBER 7B"/>
    <property type="match status" value="1"/>
</dbReference>
<dbReference type="EMBL" id="CAEZZU010000028">
    <property type="protein sequence ID" value="CAB4772066.1"/>
    <property type="molecule type" value="Genomic_DNA"/>
</dbReference>
<evidence type="ECO:0000256" key="1">
    <source>
        <dbReference type="ARBA" id="ARBA00006484"/>
    </source>
</evidence>
<accession>A0A6J6KF86</accession>
<dbReference type="InterPro" id="IPR002347">
    <property type="entry name" value="SDR_fam"/>
</dbReference>
<proteinExistence type="inferred from homology"/>
<dbReference type="PROSITE" id="PS00061">
    <property type="entry name" value="ADH_SHORT"/>
    <property type="match status" value="1"/>
</dbReference>
<dbReference type="EMBL" id="CAFAAH010000031">
    <property type="protein sequence ID" value="CAB4790354.1"/>
    <property type="molecule type" value="Genomic_DNA"/>
</dbReference>
<name>A0A6J6KF86_9ZZZZ</name>
<dbReference type="CDD" id="cd05233">
    <property type="entry name" value="SDR_c"/>
    <property type="match status" value="1"/>
</dbReference>
<dbReference type="PANTHER" id="PTHR44196">
    <property type="entry name" value="DEHYDROGENASE/REDUCTASE SDR FAMILY MEMBER 7B"/>
    <property type="match status" value="1"/>
</dbReference>
<dbReference type="AlphaFoldDB" id="A0A6J6KF86"/>
<dbReference type="InterPro" id="IPR036291">
    <property type="entry name" value="NAD(P)-bd_dom_sf"/>
</dbReference>
<protein>
    <submittedName>
        <fullName evidence="3">Unannotated protein</fullName>
    </submittedName>
</protein>
<organism evidence="3">
    <name type="scientific">freshwater metagenome</name>
    <dbReference type="NCBI Taxonomy" id="449393"/>
    <lineage>
        <taxon>unclassified sequences</taxon>
        <taxon>metagenomes</taxon>
        <taxon>ecological metagenomes</taxon>
    </lineage>
</organism>
<comment type="similarity">
    <text evidence="1">Belongs to the short-chain dehydrogenases/reductases (SDR) family.</text>
</comment>
<dbReference type="PRINTS" id="PR00080">
    <property type="entry name" value="SDRFAMILY"/>
</dbReference>
<dbReference type="SUPFAM" id="SSF51735">
    <property type="entry name" value="NAD(P)-binding Rossmann-fold domains"/>
    <property type="match status" value="1"/>
</dbReference>
<reference evidence="3" key="1">
    <citation type="submission" date="2020-05" db="EMBL/GenBank/DDBJ databases">
        <authorList>
            <person name="Chiriac C."/>
            <person name="Salcher M."/>
            <person name="Ghai R."/>
            <person name="Kavagutti S V."/>
        </authorList>
    </citation>
    <scope>NUCLEOTIDE SEQUENCE</scope>
</reference>
<evidence type="ECO:0000313" key="4">
    <source>
        <dbReference type="EMBL" id="CAB4772066.1"/>
    </source>
</evidence>
<evidence type="ECO:0000313" key="3">
    <source>
        <dbReference type="EMBL" id="CAB4647133.1"/>
    </source>
</evidence>
<dbReference type="InterPro" id="IPR020904">
    <property type="entry name" value="Sc_DH/Rdtase_CS"/>
</dbReference>
<dbReference type="EMBL" id="CAEZWM010000010">
    <property type="protein sequence ID" value="CAB4647133.1"/>
    <property type="molecule type" value="Genomic_DNA"/>
</dbReference>
<gene>
    <name evidence="3" type="ORF">UFOPK2242_00191</name>
    <name evidence="4" type="ORF">UFOPK2925_00330</name>
    <name evidence="5" type="ORF">UFOPK2996_00384</name>
    <name evidence="6" type="ORF">UFOPK3974_00268</name>
</gene>
<evidence type="ECO:0000313" key="5">
    <source>
        <dbReference type="EMBL" id="CAB4790354.1"/>
    </source>
</evidence>
<evidence type="ECO:0000313" key="6">
    <source>
        <dbReference type="EMBL" id="CAB4979379.1"/>
    </source>
</evidence>
<dbReference type="GO" id="GO:0016020">
    <property type="term" value="C:membrane"/>
    <property type="evidence" value="ECO:0007669"/>
    <property type="project" value="TreeGrafter"/>
</dbReference>